<reference evidence="1 2" key="1">
    <citation type="journal article" date="2011" name="J. Bacteriol.">
        <title>Whole genome sequence of an unusual Borrelia burgdorferi sensu lato isolate.</title>
        <authorList>
            <person name="Casjens S.R."/>
            <person name="Fraser-Liggett C.M."/>
            <person name="Mongodin E.F."/>
            <person name="Qiu W.G."/>
            <person name="Dunn J.J."/>
            <person name="Luft B.J."/>
            <person name="Schutzer S.E."/>
        </authorList>
    </citation>
    <scope>NUCLEOTIDE SEQUENCE [LARGE SCALE GENOMIC DNA]</scope>
    <source>
        <strain evidence="1 2">SV1</strain>
    </source>
</reference>
<proteinExistence type="predicted"/>
<dbReference type="EMBL" id="CP001520">
    <property type="protein sequence ID" value="ACN93423.1"/>
    <property type="molecule type" value="Genomic_DNA"/>
</dbReference>
<dbReference type="InterPro" id="IPR007499">
    <property type="entry name" value="ERF_bacteria_virus"/>
</dbReference>
<accession>A0A806CJG5</accession>
<sequence length="147" mass="17240">MVLLNNNPQENIQAEINFIKDMKTLRMNLAGIDKNFEGYGHKHQNFNEIAREIKNVIDKYNLNFDFGQFSTFAARGQKAIHVVKSIFYSISSGYRKSFDTLILAENLQWNNENSFKSVNIFPQLFRSSIDYFKRCALVAYLNRRRGR</sequence>
<gene>
    <name evidence="1" type="ORF">BSV1_R31</name>
</gene>
<name>A0A806CJG5_9SPIR</name>
<keyword evidence="1" id="KW-0614">Plasmid</keyword>
<dbReference type="RefSeq" id="WP_012672908.1">
    <property type="nucleotide sequence ID" value="NC_012260.1"/>
</dbReference>
<dbReference type="Pfam" id="PF04404">
    <property type="entry name" value="ERF"/>
    <property type="match status" value="1"/>
</dbReference>
<evidence type="ECO:0000313" key="2">
    <source>
        <dbReference type="Proteomes" id="UP000006166"/>
    </source>
</evidence>
<keyword evidence="2" id="KW-1185">Reference proteome</keyword>
<dbReference type="AlphaFoldDB" id="A0A806CJG5"/>
<geneLocation type="plasmid" evidence="1 2">
    <name>SV1_cp32-4</name>
</geneLocation>
<dbReference type="Proteomes" id="UP000006166">
    <property type="component" value="Plasmid SV1_cp32-4"/>
</dbReference>
<protein>
    <submittedName>
        <fullName evidence="1">Erf family protein</fullName>
    </submittedName>
</protein>
<evidence type="ECO:0000313" key="1">
    <source>
        <dbReference type="EMBL" id="ACN93423.1"/>
    </source>
</evidence>
<organism evidence="1 2">
    <name type="scientific">Borreliella finlandensis</name>
    <dbReference type="NCBI Taxonomy" id="498741"/>
    <lineage>
        <taxon>Bacteria</taxon>
        <taxon>Pseudomonadati</taxon>
        <taxon>Spirochaetota</taxon>
        <taxon>Spirochaetia</taxon>
        <taxon>Spirochaetales</taxon>
        <taxon>Borreliaceae</taxon>
        <taxon>Borreliella</taxon>
    </lineage>
</organism>